<feature type="domain" description="DUF4097" evidence="2">
    <location>
        <begin position="46"/>
        <end position="289"/>
    </location>
</feature>
<sequence>MKKLAGLFFILLGVLVFFSSLANSGVGRWITPGHTATEAVSSKGVNRIEVRGPALDLRILPGDREEVSAVLRGGRKDALSVTRRGDTVSINVGEQWFHWIFMRDGFQLDLHIPRDYTHSLVLDVDSGEIQFHGPTKNRPMILKELEMDLDSGDVELSNLRAEQIRYRSWSGNVNARHVSADEADWRLTSGNLRLSNYSGALGVEMTSGDLDVQMDRLSGPVEASLTSGDLSLDLPRDAGFTLDAGVTSGDIHVDFPMRMVERGERRVSGSHGSGEHPIRLRTTSGDIRIQ</sequence>
<evidence type="ECO:0000313" key="3">
    <source>
        <dbReference type="EMBL" id="PRX42694.1"/>
    </source>
</evidence>
<dbReference type="EMBL" id="PVNE01000001">
    <property type="protein sequence ID" value="PRX42694.1"/>
    <property type="molecule type" value="Genomic_DNA"/>
</dbReference>
<dbReference type="Proteomes" id="UP000237797">
    <property type="component" value="Unassembled WGS sequence"/>
</dbReference>
<dbReference type="Pfam" id="PF13349">
    <property type="entry name" value="DUF4097"/>
    <property type="match status" value="1"/>
</dbReference>
<dbReference type="RefSeq" id="WP_106343631.1">
    <property type="nucleotide sequence ID" value="NZ_PVNE01000001.1"/>
</dbReference>
<comment type="caution">
    <text evidence="3">The sequence shown here is derived from an EMBL/GenBank/DDBJ whole genome shotgun (WGS) entry which is preliminary data.</text>
</comment>
<dbReference type="OrthoDB" id="2940757at2"/>
<feature type="compositionally biased region" description="Basic and acidic residues" evidence="1">
    <location>
        <begin position="265"/>
        <end position="278"/>
    </location>
</feature>
<evidence type="ECO:0000313" key="4">
    <source>
        <dbReference type="Proteomes" id="UP000237797"/>
    </source>
</evidence>
<reference evidence="3 4" key="1">
    <citation type="submission" date="2018-03" db="EMBL/GenBank/DDBJ databases">
        <title>Genomic Encyclopedia of Archaeal and Bacterial Type Strains, Phase II (KMG-II): from individual species to whole genera.</title>
        <authorList>
            <person name="Goeker M."/>
        </authorList>
    </citation>
    <scope>NUCLEOTIDE SEQUENCE [LARGE SCALE GENOMIC DNA]</scope>
    <source>
        <strain evidence="3 4">DSM 44946</strain>
    </source>
</reference>
<dbReference type="Gene3D" id="2.160.20.120">
    <property type="match status" value="1"/>
</dbReference>
<evidence type="ECO:0000259" key="2">
    <source>
        <dbReference type="Pfam" id="PF13349"/>
    </source>
</evidence>
<proteinExistence type="predicted"/>
<evidence type="ECO:0000256" key="1">
    <source>
        <dbReference type="SAM" id="MobiDB-lite"/>
    </source>
</evidence>
<dbReference type="InterPro" id="IPR025164">
    <property type="entry name" value="Toastrack_DUF4097"/>
</dbReference>
<organism evidence="3 4">
    <name type="scientific">Planifilum fimeticola</name>
    <dbReference type="NCBI Taxonomy" id="201975"/>
    <lineage>
        <taxon>Bacteria</taxon>
        <taxon>Bacillati</taxon>
        <taxon>Bacillota</taxon>
        <taxon>Bacilli</taxon>
        <taxon>Bacillales</taxon>
        <taxon>Thermoactinomycetaceae</taxon>
        <taxon>Planifilum</taxon>
    </lineage>
</organism>
<feature type="region of interest" description="Disordered" evidence="1">
    <location>
        <begin position="265"/>
        <end position="290"/>
    </location>
</feature>
<name>A0A2T0LJL5_9BACL</name>
<keyword evidence="4" id="KW-1185">Reference proteome</keyword>
<dbReference type="AlphaFoldDB" id="A0A2T0LJL5"/>
<accession>A0A2T0LJL5</accession>
<protein>
    <submittedName>
        <fullName evidence="3">Lia operon protein LiaG</fullName>
    </submittedName>
</protein>
<feature type="compositionally biased region" description="Polar residues" evidence="1">
    <location>
        <begin position="281"/>
        <end position="290"/>
    </location>
</feature>
<gene>
    <name evidence="3" type="ORF">CLV97_101183</name>
</gene>